<dbReference type="PANTHER" id="PTHR43433:SF1">
    <property type="entry name" value="BLL5160 PROTEIN"/>
    <property type="match status" value="1"/>
</dbReference>
<dbReference type="AlphaFoldDB" id="A0A6J4V2E1"/>
<evidence type="ECO:0000313" key="2">
    <source>
        <dbReference type="EMBL" id="CAA9566070.1"/>
    </source>
</evidence>
<sequence>MPRRSVRLFALWLALVAILVPAGLLSTRAQDPNRPPPVQGNTTRNGTPIAPYIYSSSFDIGPHNLFLDCVGAGGPAIILETGFSEPGAAMDMLQNELGRTNLTCTYDRAGLGRSGEAPEPRVASDVVADLQALLKLAGVPTPYVLVGHSAGGTFVQLYARTYPDQVLGVVAMNPVPPAGLWLPRALPLMDAWEQSEEEAAYRGEGQSESIDWNASGNQLLAAPASPPGMPFEMLISSNAQCRAPGDTCNRTWEVYRAIQQEVTAQWPQGTMTVLPVGVDIHVNAIPDVIRAIHRVIGPNATPVVVAPVAPGAGTPPGTPATPVS</sequence>
<gene>
    <name evidence="2" type="ORF">AVDCRST_MAG87-1964</name>
</gene>
<feature type="domain" description="AB hydrolase-1" evidence="1">
    <location>
        <begin position="103"/>
        <end position="194"/>
    </location>
</feature>
<dbReference type="InterPro" id="IPR000073">
    <property type="entry name" value="AB_hydrolase_1"/>
</dbReference>
<dbReference type="PANTHER" id="PTHR43433">
    <property type="entry name" value="HYDROLASE, ALPHA/BETA FOLD FAMILY PROTEIN"/>
    <property type="match status" value="1"/>
</dbReference>
<evidence type="ECO:0000259" key="1">
    <source>
        <dbReference type="Pfam" id="PF00561"/>
    </source>
</evidence>
<dbReference type="InterPro" id="IPR029058">
    <property type="entry name" value="AB_hydrolase_fold"/>
</dbReference>
<protein>
    <recommendedName>
        <fullName evidence="1">AB hydrolase-1 domain-containing protein</fullName>
    </recommendedName>
</protein>
<accession>A0A6J4V2E1</accession>
<reference evidence="2" key="1">
    <citation type="submission" date="2020-02" db="EMBL/GenBank/DDBJ databases">
        <authorList>
            <person name="Meier V. D."/>
        </authorList>
    </citation>
    <scope>NUCLEOTIDE SEQUENCE</scope>
    <source>
        <strain evidence="2">AVDCRST_MAG87</strain>
    </source>
</reference>
<dbReference type="Gene3D" id="3.40.50.1820">
    <property type="entry name" value="alpha/beta hydrolase"/>
    <property type="match status" value="1"/>
</dbReference>
<dbReference type="SUPFAM" id="SSF53474">
    <property type="entry name" value="alpha/beta-Hydrolases"/>
    <property type="match status" value="1"/>
</dbReference>
<dbReference type="InterPro" id="IPR050471">
    <property type="entry name" value="AB_hydrolase"/>
</dbReference>
<organism evidence="2">
    <name type="scientific">uncultured Thermomicrobiales bacterium</name>
    <dbReference type="NCBI Taxonomy" id="1645740"/>
    <lineage>
        <taxon>Bacteria</taxon>
        <taxon>Pseudomonadati</taxon>
        <taxon>Thermomicrobiota</taxon>
        <taxon>Thermomicrobia</taxon>
        <taxon>Thermomicrobiales</taxon>
        <taxon>environmental samples</taxon>
    </lineage>
</organism>
<proteinExistence type="predicted"/>
<dbReference type="Pfam" id="PF00561">
    <property type="entry name" value="Abhydrolase_1"/>
    <property type="match status" value="1"/>
</dbReference>
<name>A0A6J4V2E1_9BACT</name>
<dbReference type="EMBL" id="CADCWJ010000446">
    <property type="protein sequence ID" value="CAA9566070.1"/>
    <property type="molecule type" value="Genomic_DNA"/>
</dbReference>